<gene>
    <name evidence="1" type="ORF">N0F65_008251</name>
</gene>
<sequence>MVFDAMVDSNGVPCVLMKRMYLSKYHLHDANLSDRAEAILLTKVPFIGEKIAEHINRRFHRVATSTP</sequence>
<name>A0AAV2YM36_9STRA</name>
<keyword evidence="2" id="KW-1185">Reference proteome</keyword>
<dbReference type="EMBL" id="DAKRPA010000265">
    <property type="protein sequence ID" value="DAZ94159.1"/>
    <property type="molecule type" value="Genomic_DNA"/>
</dbReference>
<dbReference type="AlphaFoldDB" id="A0AAV2YM36"/>
<comment type="caution">
    <text evidence="1">The sequence shown here is derived from an EMBL/GenBank/DDBJ whole genome shotgun (WGS) entry which is preliminary data.</text>
</comment>
<accession>A0AAV2YM36</accession>
<organism evidence="1 2">
    <name type="scientific">Lagenidium giganteum</name>
    <dbReference type="NCBI Taxonomy" id="4803"/>
    <lineage>
        <taxon>Eukaryota</taxon>
        <taxon>Sar</taxon>
        <taxon>Stramenopiles</taxon>
        <taxon>Oomycota</taxon>
        <taxon>Peronosporomycetes</taxon>
        <taxon>Pythiales</taxon>
        <taxon>Pythiaceae</taxon>
    </lineage>
</organism>
<evidence type="ECO:0000313" key="1">
    <source>
        <dbReference type="EMBL" id="DAZ94159.1"/>
    </source>
</evidence>
<proteinExistence type="predicted"/>
<protein>
    <submittedName>
        <fullName evidence="1">Uncharacterized protein</fullName>
    </submittedName>
</protein>
<evidence type="ECO:0000313" key="2">
    <source>
        <dbReference type="Proteomes" id="UP001146120"/>
    </source>
</evidence>
<reference evidence="1" key="2">
    <citation type="journal article" date="2023" name="Microbiol Resour">
        <title>Decontamination and Annotation of the Draft Genome Sequence of the Oomycete Lagenidium giganteum ARSEF 373.</title>
        <authorList>
            <person name="Morgan W.R."/>
            <person name="Tartar A."/>
        </authorList>
    </citation>
    <scope>NUCLEOTIDE SEQUENCE</scope>
    <source>
        <strain evidence="1">ARSEF 373</strain>
    </source>
</reference>
<dbReference type="Proteomes" id="UP001146120">
    <property type="component" value="Unassembled WGS sequence"/>
</dbReference>
<reference evidence="1" key="1">
    <citation type="submission" date="2022-11" db="EMBL/GenBank/DDBJ databases">
        <authorList>
            <person name="Morgan W.R."/>
            <person name="Tartar A."/>
        </authorList>
    </citation>
    <scope>NUCLEOTIDE SEQUENCE</scope>
    <source>
        <strain evidence="1">ARSEF 373</strain>
    </source>
</reference>